<accession>M7TJC2</accession>
<sequence length="102" mass="11582">MELRILHQRRETMKTSKPEIYTDELLGTKNEVFLAEKAREQVPKLVTVSRDTSVLSKENGSTSYLRFITTLSQRDGTEFDVALVEDEETSMNSAAVIMACDH</sequence>
<organism evidence="1 2">
    <name type="scientific">Botryotinia fuckeliana (strain BcDW1)</name>
    <name type="common">Noble rot fungus</name>
    <name type="synonym">Botrytis cinerea</name>
    <dbReference type="NCBI Taxonomy" id="1290391"/>
    <lineage>
        <taxon>Eukaryota</taxon>
        <taxon>Fungi</taxon>
        <taxon>Dikarya</taxon>
        <taxon>Ascomycota</taxon>
        <taxon>Pezizomycotina</taxon>
        <taxon>Leotiomycetes</taxon>
        <taxon>Helotiales</taxon>
        <taxon>Sclerotiniaceae</taxon>
        <taxon>Botrytis</taxon>
    </lineage>
</organism>
<dbReference type="EMBL" id="KB708077">
    <property type="protein sequence ID" value="EMR81475.1"/>
    <property type="molecule type" value="Genomic_DNA"/>
</dbReference>
<dbReference type="AlphaFoldDB" id="M7TJC2"/>
<gene>
    <name evidence="1" type="ORF">BcDW1_9975</name>
</gene>
<evidence type="ECO:0000313" key="1">
    <source>
        <dbReference type="EMBL" id="EMR81475.1"/>
    </source>
</evidence>
<reference evidence="2" key="1">
    <citation type="journal article" date="2013" name="Genome Announc.">
        <title>Draft genome sequence of Botrytis cinerea BcDW1, inoculum for noble rot of grape berries.</title>
        <authorList>
            <person name="Blanco-Ulate B."/>
            <person name="Allen G."/>
            <person name="Powell A.L."/>
            <person name="Cantu D."/>
        </authorList>
    </citation>
    <scope>NUCLEOTIDE SEQUENCE [LARGE SCALE GENOMIC DNA]</scope>
    <source>
        <strain evidence="2">BcDW1</strain>
    </source>
</reference>
<dbReference type="HOGENOM" id="CLU_179454_0_0_1"/>
<dbReference type="Proteomes" id="UP000012045">
    <property type="component" value="Unassembled WGS sequence"/>
</dbReference>
<name>M7TJC2_BOTF1</name>
<proteinExistence type="predicted"/>
<evidence type="ECO:0000313" key="2">
    <source>
        <dbReference type="Proteomes" id="UP000012045"/>
    </source>
</evidence>
<protein>
    <submittedName>
        <fullName evidence="1">Uncharacterized protein</fullName>
    </submittedName>
</protein>